<gene>
    <name evidence="1" type="ORF">MESMUL_20480</name>
</gene>
<evidence type="ECO:0000313" key="2">
    <source>
        <dbReference type="Proteomes" id="UP000266091"/>
    </source>
</evidence>
<name>A0A388SIY8_9BURK</name>
<dbReference type="Proteomes" id="UP000266091">
    <property type="component" value="Unassembled WGS sequence"/>
</dbReference>
<comment type="caution">
    <text evidence="1">The sequence shown here is derived from an EMBL/GenBank/DDBJ whole genome shotgun (WGS) entry which is preliminary data.</text>
</comment>
<accession>A0A388SIY8</accession>
<dbReference type="InterPro" id="IPR056298">
    <property type="entry name" value="AlkZ-rel"/>
</dbReference>
<reference evidence="1 2" key="1">
    <citation type="journal article" date="2018" name="Int. J. Syst. Evol. Microbiol.">
        <title>Mesosutterella multiformis gen. nov., sp. nov., a member of the family Sutterellaceae and Sutterella megalosphaeroides sp. nov., isolated from human faeces.</title>
        <authorList>
            <person name="Sakamoto M."/>
            <person name="Ikeyama N."/>
            <person name="Kunihiro T."/>
            <person name="Iino T."/>
            <person name="Yuki M."/>
            <person name="Ohkuma M."/>
        </authorList>
    </citation>
    <scope>NUCLEOTIDE SEQUENCE [LARGE SCALE GENOMIC DNA]</scope>
    <source>
        <strain evidence="1 2">4NBBH2</strain>
    </source>
</reference>
<dbReference type="Pfam" id="PF24741">
    <property type="entry name" value="AlkZ-rel"/>
    <property type="match status" value="1"/>
</dbReference>
<evidence type="ECO:0000313" key="1">
    <source>
        <dbReference type="EMBL" id="GBO94694.1"/>
    </source>
</evidence>
<dbReference type="OrthoDB" id="1067148at2"/>
<keyword evidence="2" id="KW-1185">Reference proteome</keyword>
<dbReference type="RefSeq" id="WP_116270913.1">
    <property type="nucleotide sequence ID" value="NZ_BGZJ01000002.1"/>
</dbReference>
<dbReference type="EMBL" id="BGZJ01000002">
    <property type="protein sequence ID" value="GBO94694.1"/>
    <property type="molecule type" value="Genomic_DNA"/>
</dbReference>
<accession>A0A401LI18</accession>
<dbReference type="AlphaFoldDB" id="A0A388SIY8"/>
<protein>
    <submittedName>
        <fullName evidence="1">Uncharacterized protein</fullName>
    </submittedName>
</protein>
<organism evidence="1 2">
    <name type="scientific">Mesosutterella multiformis</name>
    <dbReference type="NCBI Taxonomy" id="2259133"/>
    <lineage>
        <taxon>Bacteria</taxon>
        <taxon>Pseudomonadati</taxon>
        <taxon>Pseudomonadota</taxon>
        <taxon>Betaproteobacteria</taxon>
        <taxon>Burkholderiales</taxon>
        <taxon>Sutterellaceae</taxon>
        <taxon>Mesosutterella</taxon>
    </lineage>
</organism>
<proteinExistence type="predicted"/>
<sequence length="239" mass="27863">MDRYGKIEGMEDIVDLIDELGFLPFFRNPIEGWSLEEKTPAEFWFNDDNDGVWEWKGPIISRTECAYGKFYRGKAVFISRGWYPDFLNYRRFRRHLTADEKFILETLKGEDSLLSKELKAFTGYTRARTKAIDPFGERLTHLDSMLGDDDGRKREGFETAVNHLQMAGYVIISDFEYSRDKKGNTYGWGVARYTTPESYFGESTLHVDRTPHESRDRILAHLRKILPQATEEQLASFIA</sequence>